<proteinExistence type="predicted"/>
<gene>
    <name evidence="2" type="ORF">FB45DRAFT_1105931</name>
</gene>
<dbReference type="Proteomes" id="UP001221142">
    <property type="component" value="Unassembled WGS sequence"/>
</dbReference>
<dbReference type="EMBL" id="JARKIF010000022">
    <property type="protein sequence ID" value="KAJ7616629.1"/>
    <property type="molecule type" value="Genomic_DNA"/>
</dbReference>
<evidence type="ECO:0000256" key="1">
    <source>
        <dbReference type="SAM" id="MobiDB-lite"/>
    </source>
</evidence>
<evidence type="ECO:0000313" key="2">
    <source>
        <dbReference type="EMBL" id="KAJ7616629.1"/>
    </source>
</evidence>
<name>A0AAD7FD00_9AGAR</name>
<keyword evidence="3" id="KW-1185">Reference proteome</keyword>
<organism evidence="2 3">
    <name type="scientific">Roridomyces roridus</name>
    <dbReference type="NCBI Taxonomy" id="1738132"/>
    <lineage>
        <taxon>Eukaryota</taxon>
        <taxon>Fungi</taxon>
        <taxon>Dikarya</taxon>
        <taxon>Basidiomycota</taxon>
        <taxon>Agaricomycotina</taxon>
        <taxon>Agaricomycetes</taxon>
        <taxon>Agaricomycetidae</taxon>
        <taxon>Agaricales</taxon>
        <taxon>Marasmiineae</taxon>
        <taxon>Mycenaceae</taxon>
        <taxon>Roridomyces</taxon>
    </lineage>
</organism>
<feature type="compositionally biased region" description="Polar residues" evidence="1">
    <location>
        <begin position="1"/>
        <end position="10"/>
    </location>
</feature>
<comment type="caution">
    <text evidence="2">The sequence shown here is derived from an EMBL/GenBank/DDBJ whole genome shotgun (WGS) entry which is preliminary data.</text>
</comment>
<accession>A0AAD7FD00</accession>
<reference evidence="2" key="1">
    <citation type="submission" date="2023-03" db="EMBL/GenBank/DDBJ databases">
        <title>Massive genome expansion in bonnet fungi (Mycena s.s.) driven by repeated elements and novel gene families across ecological guilds.</title>
        <authorList>
            <consortium name="Lawrence Berkeley National Laboratory"/>
            <person name="Harder C.B."/>
            <person name="Miyauchi S."/>
            <person name="Viragh M."/>
            <person name="Kuo A."/>
            <person name="Thoen E."/>
            <person name="Andreopoulos B."/>
            <person name="Lu D."/>
            <person name="Skrede I."/>
            <person name="Drula E."/>
            <person name="Henrissat B."/>
            <person name="Morin E."/>
            <person name="Kohler A."/>
            <person name="Barry K."/>
            <person name="LaButti K."/>
            <person name="Morin E."/>
            <person name="Salamov A."/>
            <person name="Lipzen A."/>
            <person name="Mereny Z."/>
            <person name="Hegedus B."/>
            <person name="Baldrian P."/>
            <person name="Stursova M."/>
            <person name="Weitz H."/>
            <person name="Taylor A."/>
            <person name="Grigoriev I.V."/>
            <person name="Nagy L.G."/>
            <person name="Martin F."/>
            <person name="Kauserud H."/>
        </authorList>
    </citation>
    <scope>NUCLEOTIDE SEQUENCE</scope>
    <source>
        <strain evidence="2">9284</strain>
    </source>
</reference>
<protein>
    <submittedName>
        <fullName evidence="2">Uncharacterized protein</fullName>
    </submittedName>
</protein>
<dbReference type="AlphaFoldDB" id="A0AAD7FD00"/>
<feature type="region of interest" description="Disordered" evidence="1">
    <location>
        <begin position="1"/>
        <end position="37"/>
    </location>
</feature>
<sequence length="171" mass="19142">MISRSGSHSLGRQPRPPTANDDSPLANGIGNTSHRRATPNIPTQYLLYPAAYTYARLLERRQHALVQLAHSHGHFHRILLMHPLHHPNLRFQSFLPDIHAVACGLGAFLPFPNSYKILPAVRYIHIRSNDKVSIIARMDAPPPAVDPVESLPKALEENVEGLQQRPHVPHN</sequence>
<evidence type="ECO:0000313" key="3">
    <source>
        <dbReference type="Proteomes" id="UP001221142"/>
    </source>
</evidence>